<organism evidence="3 4">
    <name type="scientific">Kitasatospora aureofaciens</name>
    <name type="common">Streptomyces aureofaciens</name>
    <dbReference type="NCBI Taxonomy" id="1894"/>
    <lineage>
        <taxon>Bacteria</taxon>
        <taxon>Bacillati</taxon>
        <taxon>Actinomycetota</taxon>
        <taxon>Actinomycetes</taxon>
        <taxon>Kitasatosporales</taxon>
        <taxon>Streptomycetaceae</taxon>
        <taxon>Kitasatospora</taxon>
    </lineage>
</organism>
<dbReference type="Pfam" id="PF03417">
    <property type="entry name" value="AAT"/>
    <property type="match status" value="1"/>
</dbReference>
<dbReference type="Gene3D" id="1.10.10.2120">
    <property type="match status" value="1"/>
</dbReference>
<reference evidence="4" key="4">
    <citation type="submission" date="2016-08" db="EMBL/GenBank/DDBJ databases">
        <title>Sequencing, assembly and comparative genomics of S. aureofaciens ATCC 10762.</title>
        <authorList>
            <person name="Gradnigo J.S."/>
            <person name="Johnson N."/>
            <person name="Somerville G.A."/>
        </authorList>
    </citation>
    <scope>NUCLEOTIDE SEQUENCE [LARGE SCALE GENOMIC DNA]</scope>
    <source>
        <strain evidence="4">ATCC 10762 / DSM 40127 / CCM 3239 / JCM 4008 / LMG 5968 / NBRC 12843 / NCIMB 8234 / A-377</strain>
    </source>
</reference>
<proteinExistence type="predicted"/>
<dbReference type="RefSeq" id="WP_030279055.1">
    <property type="nucleotide sequence ID" value="NZ_BMUB01000001.1"/>
</dbReference>
<dbReference type="EMBL" id="BMUB01000001">
    <property type="protein sequence ID" value="GGU57189.1"/>
    <property type="molecule type" value="Genomic_DNA"/>
</dbReference>
<reference evidence="2" key="1">
    <citation type="journal article" date="2014" name="Int. J. Syst. Evol. Microbiol.">
        <title>Complete genome sequence of Corynebacterium casei LMG S-19264T (=DSM 44701T), isolated from a smear-ripened cheese.</title>
        <authorList>
            <consortium name="US DOE Joint Genome Institute (JGI-PGF)"/>
            <person name="Walter F."/>
            <person name="Albersmeier A."/>
            <person name="Kalinowski J."/>
            <person name="Ruckert C."/>
        </authorList>
    </citation>
    <scope>NUCLEOTIDE SEQUENCE</scope>
    <source>
        <strain evidence="2">JCM 4434</strain>
    </source>
</reference>
<evidence type="ECO:0000313" key="2">
    <source>
        <dbReference type="EMBL" id="GGU57189.1"/>
    </source>
</evidence>
<name>A0A1E7N1E0_KITAU</name>
<dbReference type="PANTHER" id="PTHR34180:SF1">
    <property type="entry name" value="BETA-ALANYL-DOPAMINE_CARCININE HYDROLASE"/>
    <property type="match status" value="1"/>
</dbReference>
<evidence type="ECO:0000313" key="4">
    <source>
        <dbReference type="Proteomes" id="UP000037395"/>
    </source>
</evidence>
<sequence length="349" mass="37405">MTGRLLLEGTAFERGEQHGRSLAGELRAFLDDGLARLNHLTATPLTLDGLRPRIDAYRAAVEAATPDLAAEVEGLAAGAGLSPAEAWLLQLRREIMGYQKVPTAGDCTTYARAGGRYTGHPVLAQTVDLNGNLDDAISVLDVAPAGSARRSLVLSFAGLLGYLGLNSDGLAIGINLVLGGDWRPGLPPYLAIRHLLDTADSVTRALELLRGMRLASSRSLTLCDRERAVCVEVLGDELRVREGYQTAHTNHFLDPDLARGDELNVFARNSSVRRLKEAEAGLAELDPAAGPEEHFALLSRPPICVPDEGDIRRERTVAAVVLLPGRGELHLRPGDPSRSATQVFGLRPT</sequence>
<reference evidence="3 4" key="2">
    <citation type="submission" date="2014-07" db="EMBL/GenBank/DDBJ databases">
        <authorList>
            <person name="Zhang J.E."/>
            <person name="Yang H."/>
            <person name="Guo J."/>
            <person name="Deng Z."/>
            <person name="Luo H."/>
            <person name="Luo M."/>
            <person name="Zhao B."/>
        </authorList>
    </citation>
    <scope>NUCLEOTIDE SEQUENCE [LARGE SCALE GENOMIC DNA]</scope>
    <source>
        <strain evidence="3">ATCC 10762</strain>
        <strain evidence="4">ATCC 10762 / DSM 40127 / CCM 3239 / JCM 4008 / LMG 5968 / NBRC 12843 / NCIMB 8234 / A-377</strain>
    </source>
</reference>
<dbReference type="NCBIfam" id="NF040521">
    <property type="entry name" value="C45_proenzyme"/>
    <property type="match status" value="1"/>
</dbReference>
<dbReference type="OrthoDB" id="8109453at2"/>
<dbReference type="Proteomes" id="UP000037395">
    <property type="component" value="Unassembled WGS sequence"/>
</dbReference>
<evidence type="ECO:0000313" key="3">
    <source>
        <dbReference type="EMBL" id="OEV34494.1"/>
    </source>
</evidence>
<reference evidence="2" key="5">
    <citation type="submission" date="2020-09" db="EMBL/GenBank/DDBJ databases">
        <authorList>
            <person name="Sun Q."/>
            <person name="Ohkuma M."/>
        </authorList>
    </citation>
    <scope>NUCLEOTIDE SEQUENCE</scope>
    <source>
        <strain evidence="2">JCM 4434</strain>
    </source>
</reference>
<keyword evidence="4" id="KW-1185">Reference proteome</keyword>
<accession>A0A8H9LGP0</accession>
<dbReference type="GeneID" id="97483649"/>
<evidence type="ECO:0000259" key="1">
    <source>
        <dbReference type="Pfam" id="PF03417"/>
    </source>
</evidence>
<dbReference type="Gene3D" id="3.60.60.10">
    <property type="entry name" value="Penicillin V Acylase, Chain A"/>
    <property type="match status" value="1"/>
</dbReference>
<accession>A0A1E7N1E0</accession>
<dbReference type="InterPro" id="IPR047801">
    <property type="entry name" value="Peptidase_C45"/>
</dbReference>
<gene>
    <name evidence="2" type="ORF">GCM10010502_04600</name>
    <name evidence="3" type="ORF">HS99_0035440</name>
</gene>
<feature type="domain" description="Peptidase C45 hydrolase" evidence="1">
    <location>
        <begin position="122"/>
        <end position="298"/>
    </location>
</feature>
<dbReference type="InterPro" id="IPR047794">
    <property type="entry name" value="C45_proenzyme-like"/>
</dbReference>
<reference evidence="3" key="3">
    <citation type="submission" date="2016-08" db="EMBL/GenBank/DDBJ databases">
        <title>Sequencing, Assembly and Comparative Genomics of S. aureofaciens ATCC 10762.</title>
        <authorList>
            <person name="Gradnigo J.S."/>
            <person name="Johnson N."/>
            <person name="Somerville G.A."/>
        </authorList>
    </citation>
    <scope>NUCLEOTIDE SEQUENCE [LARGE SCALE GENOMIC DNA]</scope>
    <source>
        <strain evidence="3">ATCC 10762</strain>
    </source>
</reference>
<dbReference type="InterPro" id="IPR005079">
    <property type="entry name" value="Peptidase_C45_hydrolase"/>
</dbReference>
<dbReference type="AlphaFoldDB" id="A0A1E7N1E0"/>
<dbReference type="EMBL" id="JPRF03000045">
    <property type="protein sequence ID" value="OEV34494.1"/>
    <property type="molecule type" value="Genomic_DNA"/>
</dbReference>
<protein>
    <submittedName>
        <fullName evidence="3">Peptidase C45</fullName>
    </submittedName>
</protein>
<dbReference type="PANTHER" id="PTHR34180">
    <property type="entry name" value="PEPTIDASE C45"/>
    <property type="match status" value="1"/>
</dbReference>
<dbReference type="Proteomes" id="UP000610124">
    <property type="component" value="Unassembled WGS sequence"/>
</dbReference>
<comment type="caution">
    <text evidence="3">The sequence shown here is derived from an EMBL/GenBank/DDBJ whole genome shotgun (WGS) entry which is preliminary data.</text>
</comment>